<sequence>MEEVIRNEFKDFLPYMRFVNKHIHWFMGFICLKPFLISVSDLLKIFPYNFGNETNNFLTVAYQLAENQMKNKYKFATENTLKSAINGELTEFLERMAFSEMTFDFIKGFMGI</sequence>
<reference evidence="2" key="1">
    <citation type="submission" date="2022-11" db="UniProtKB">
        <authorList>
            <consortium name="WormBaseParasite"/>
        </authorList>
    </citation>
    <scope>IDENTIFICATION</scope>
</reference>
<evidence type="ECO:0000313" key="1">
    <source>
        <dbReference type="Proteomes" id="UP000887579"/>
    </source>
</evidence>
<name>A0AC34FXM1_9BILA</name>
<accession>A0AC34FXM1</accession>
<organism evidence="1 2">
    <name type="scientific">Panagrolaimus sp. ES5</name>
    <dbReference type="NCBI Taxonomy" id="591445"/>
    <lineage>
        <taxon>Eukaryota</taxon>
        <taxon>Metazoa</taxon>
        <taxon>Ecdysozoa</taxon>
        <taxon>Nematoda</taxon>
        <taxon>Chromadorea</taxon>
        <taxon>Rhabditida</taxon>
        <taxon>Tylenchina</taxon>
        <taxon>Panagrolaimomorpha</taxon>
        <taxon>Panagrolaimoidea</taxon>
        <taxon>Panagrolaimidae</taxon>
        <taxon>Panagrolaimus</taxon>
    </lineage>
</organism>
<dbReference type="Proteomes" id="UP000887579">
    <property type="component" value="Unplaced"/>
</dbReference>
<dbReference type="WBParaSite" id="ES5_v2.g22092.t1">
    <property type="protein sequence ID" value="ES5_v2.g22092.t1"/>
    <property type="gene ID" value="ES5_v2.g22092"/>
</dbReference>
<proteinExistence type="predicted"/>
<protein>
    <submittedName>
        <fullName evidence="2">Uncharacterized protein</fullName>
    </submittedName>
</protein>
<evidence type="ECO:0000313" key="2">
    <source>
        <dbReference type="WBParaSite" id="ES5_v2.g22092.t1"/>
    </source>
</evidence>